<comment type="subcellular location">
    <subcellularLocation>
        <location evidence="1 10">Cell membrane</location>
        <topology evidence="1 10">Multi-pass membrane protein</topology>
    </subcellularLocation>
</comment>
<evidence type="ECO:0000256" key="6">
    <source>
        <dbReference type="ARBA" id="ARBA00022927"/>
    </source>
</evidence>
<evidence type="ECO:0000256" key="5">
    <source>
        <dbReference type="ARBA" id="ARBA00022692"/>
    </source>
</evidence>
<comment type="caution">
    <text evidence="12">The sequence shown here is derived from an EMBL/GenBank/DDBJ whole genome shotgun (WGS) entry which is preliminary data.</text>
</comment>
<dbReference type="EMBL" id="JACXWA010000109">
    <property type="protein sequence ID" value="MBD3871041.1"/>
    <property type="molecule type" value="Genomic_DNA"/>
</dbReference>
<evidence type="ECO:0000256" key="10">
    <source>
        <dbReference type="RuleBase" id="RU365087"/>
    </source>
</evidence>
<keyword evidence="9 10" id="KW-0472">Membrane</keyword>
<gene>
    <name evidence="12" type="primary">secG</name>
    <name evidence="12" type="ORF">IFJ97_06755</name>
</gene>
<keyword evidence="5 10" id="KW-0812">Transmembrane</keyword>
<dbReference type="GO" id="GO:0043952">
    <property type="term" value="P:protein transport by the Sec complex"/>
    <property type="evidence" value="ECO:0007669"/>
    <property type="project" value="TreeGrafter"/>
</dbReference>
<evidence type="ECO:0000313" key="12">
    <source>
        <dbReference type="EMBL" id="MBD3871041.1"/>
    </source>
</evidence>
<evidence type="ECO:0000256" key="9">
    <source>
        <dbReference type="ARBA" id="ARBA00023136"/>
    </source>
</evidence>
<organism evidence="12 13">
    <name type="scientific">Candidatus Sulfomarinibacter kjeldsenii</name>
    <dbReference type="NCBI Taxonomy" id="2885994"/>
    <lineage>
        <taxon>Bacteria</taxon>
        <taxon>Pseudomonadati</taxon>
        <taxon>Acidobacteriota</taxon>
        <taxon>Thermoanaerobaculia</taxon>
        <taxon>Thermoanaerobaculales</taxon>
        <taxon>Candidatus Sulfomarinibacteraceae</taxon>
        <taxon>Candidatus Sulfomarinibacter</taxon>
    </lineage>
</organism>
<evidence type="ECO:0000256" key="11">
    <source>
        <dbReference type="SAM" id="MobiDB-lite"/>
    </source>
</evidence>
<keyword evidence="7 10" id="KW-1133">Transmembrane helix</keyword>
<dbReference type="PRINTS" id="PR01651">
    <property type="entry name" value="SECGEXPORT"/>
</dbReference>
<dbReference type="AlphaFoldDB" id="A0A8J7C5N8"/>
<comment type="similarity">
    <text evidence="2 10">Belongs to the SecG family.</text>
</comment>
<keyword evidence="6 10" id="KW-0653">Protein transport</keyword>
<evidence type="ECO:0000256" key="7">
    <source>
        <dbReference type="ARBA" id="ARBA00022989"/>
    </source>
</evidence>
<feature type="compositionally biased region" description="Low complexity" evidence="11">
    <location>
        <begin position="90"/>
        <end position="108"/>
    </location>
</feature>
<evidence type="ECO:0000256" key="3">
    <source>
        <dbReference type="ARBA" id="ARBA00022448"/>
    </source>
</evidence>
<keyword evidence="3 10" id="KW-0813">Transport</keyword>
<comment type="caution">
    <text evidence="10">Lacks conserved residue(s) required for the propagation of feature annotation.</text>
</comment>
<dbReference type="GO" id="GO:0015450">
    <property type="term" value="F:protein-transporting ATPase activity"/>
    <property type="evidence" value="ECO:0007669"/>
    <property type="project" value="UniProtKB-UniRule"/>
</dbReference>
<feature type="region of interest" description="Disordered" evidence="11">
    <location>
        <begin position="90"/>
        <end position="135"/>
    </location>
</feature>
<dbReference type="PANTHER" id="PTHR34182">
    <property type="entry name" value="PROTEIN-EXPORT MEMBRANE PROTEIN SECG"/>
    <property type="match status" value="1"/>
</dbReference>
<reference evidence="12 13" key="1">
    <citation type="submission" date="2020-08" db="EMBL/GenBank/DDBJ databases">
        <title>Acidobacteriota in marine sediments use diverse sulfur dissimilation pathways.</title>
        <authorList>
            <person name="Wasmund K."/>
        </authorList>
    </citation>
    <scope>NUCLEOTIDE SEQUENCE [LARGE SCALE GENOMIC DNA]</scope>
    <source>
        <strain evidence="12">MAG AM3-A</strain>
    </source>
</reference>
<evidence type="ECO:0000313" key="13">
    <source>
        <dbReference type="Proteomes" id="UP000598633"/>
    </source>
</evidence>
<dbReference type="InterPro" id="IPR004692">
    <property type="entry name" value="SecG"/>
</dbReference>
<dbReference type="Pfam" id="PF03840">
    <property type="entry name" value="SecG"/>
    <property type="match status" value="1"/>
</dbReference>
<comment type="function">
    <text evidence="10">Involved in protein export. Participates in an early event of protein translocation.</text>
</comment>
<dbReference type="GO" id="GO:0065002">
    <property type="term" value="P:intracellular protein transmembrane transport"/>
    <property type="evidence" value="ECO:0007669"/>
    <property type="project" value="TreeGrafter"/>
</dbReference>
<dbReference type="GO" id="GO:0005886">
    <property type="term" value="C:plasma membrane"/>
    <property type="evidence" value="ECO:0007669"/>
    <property type="project" value="UniProtKB-SubCell"/>
</dbReference>
<dbReference type="NCBIfam" id="TIGR00810">
    <property type="entry name" value="secG"/>
    <property type="match status" value="1"/>
</dbReference>
<name>A0A8J7C5N8_9BACT</name>
<protein>
    <recommendedName>
        <fullName evidence="10">Protein-export membrane protein SecG</fullName>
    </recommendedName>
</protein>
<accession>A0A8J7C5N8</accession>
<dbReference type="GO" id="GO:0009306">
    <property type="term" value="P:protein secretion"/>
    <property type="evidence" value="ECO:0007669"/>
    <property type="project" value="UniProtKB-UniRule"/>
</dbReference>
<evidence type="ECO:0000256" key="1">
    <source>
        <dbReference type="ARBA" id="ARBA00004651"/>
    </source>
</evidence>
<sequence length="135" mass="13674">MTVLLVILYVLVCLFLVMVVLLQQGKGADLAGAFGGGGSQTSFGPRGTTNIMHRMTTGAFILFVLLCLTLTILSGKSRTSVMEDVPVAVPVESSESTEASEPALGAAVDEGEPAPVPEPAAEDGAADPEPAGDGG</sequence>
<dbReference type="Proteomes" id="UP000598633">
    <property type="component" value="Unassembled WGS sequence"/>
</dbReference>
<proteinExistence type="inferred from homology"/>
<feature type="transmembrane region" description="Helical" evidence="10">
    <location>
        <begin position="51"/>
        <end position="73"/>
    </location>
</feature>
<keyword evidence="4 10" id="KW-1003">Cell membrane</keyword>
<dbReference type="PANTHER" id="PTHR34182:SF1">
    <property type="entry name" value="PROTEIN-EXPORT MEMBRANE PROTEIN SECG"/>
    <property type="match status" value="1"/>
</dbReference>
<keyword evidence="8 10" id="KW-0811">Translocation</keyword>
<evidence type="ECO:0000256" key="2">
    <source>
        <dbReference type="ARBA" id="ARBA00008445"/>
    </source>
</evidence>
<evidence type="ECO:0000256" key="4">
    <source>
        <dbReference type="ARBA" id="ARBA00022475"/>
    </source>
</evidence>
<evidence type="ECO:0000256" key="8">
    <source>
        <dbReference type="ARBA" id="ARBA00023010"/>
    </source>
</evidence>